<proteinExistence type="predicted"/>
<evidence type="ECO:0000313" key="2">
    <source>
        <dbReference type="Proteomes" id="UP001060085"/>
    </source>
</evidence>
<evidence type="ECO:0000313" key="1">
    <source>
        <dbReference type="EMBL" id="KAI5658337.1"/>
    </source>
</evidence>
<dbReference type="Proteomes" id="UP001060085">
    <property type="component" value="Linkage Group LG06"/>
</dbReference>
<sequence>MQHFHQQLHANGQCESVLSLFNSMRRKTSVFWNSMISGFLSNGRFELAHKMFDQMPWDLVTWNIIFYLIKCLKEMLSHRMHCYRGMLNGYVDEAKRTFDEIPVKNEISWNRILAAYVQNGRIEEARRLFNSKESWAVVSWNCLMGGYLKKRMLLEARQICDRMPMMDEVLLNTMIS</sequence>
<name>A0ACC0AEB7_CATRO</name>
<organism evidence="1 2">
    <name type="scientific">Catharanthus roseus</name>
    <name type="common">Madagascar periwinkle</name>
    <name type="synonym">Vinca rosea</name>
    <dbReference type="NCBI Taxonomy" id="4058"/>
    <lineage>
        <taxon>Eukaryota</taxon>
        <taxon>Viridiplantae</taxon>
        <taxon>Streptophyta</taxon>
        <taxon>Embryophyta</taxon>
        <taxon>Tracheophyta</taxon>
        <taxon>Spermatophyta</taxon>
        <taxon>Magnoliopsida</taxon>
        <taxon>eudicotyledons</taxon>
        <taxon>Gunneridae</taxon>
        <taxon>Pentapetalae</taxon>
        <taxon>asterids</taxon>
        <taxon>lamiids</taxon>
        <taxon>Gentianales</taxon>
        <taxon>Apocynaceae</taxon>
        <taxon>Rauvolfioideae</taxon>
        <taxon>Vinceae</taxon>
        <taxon>Catharanthinae</taxon>
        <taxon>Catharanthus</taxon>
    </lineage>
</organism>
<protein>
    <submittedName>
        <fullName evidence="1">Uncharacterized protein</fullName>
    </submittedName>
</protein>
<reference evidence="2" key="1">
    <citation type="journal article" date="2023" name="Nat. Plants">
        <title>Single-cell RNA sequencing provides a high-resolution roadmap for understanding the multicellular compartmentation of specialized metabolism.</title>
        <authorList>
            <person name="Sun S."/>
            <person name="Shen X."/>
            <person name="Li Y."/>
            <person name="Li Y."/>
            <person name="Wang S."/>
            <person name="Li R."/>
            <person name="Zhang H."/>
            <person name="Shen G."/>
            <person name="Guo B."/>
            <person name="Wei J."/>
            <person name="Xu J."/>
            <person name="St-Pierre B."/>
            <person name="Chen S."/>
            <person name="Sun C."/>
        </authorList>
    </citation>
    <scope>NUCLEOTIDE SEQUENCE [LARGE SCALE GENOMIC DNA]</scope>
</reference>
<dbReference type="EMBL" id="CM044706">
    <property type="protein sequence ID" value="KAI5658337.1"/>
    <property type="molecule type" value="Genomic_DNA"/>
</dbReference>
<keyword evidence="2" id="KW-1185">Reference proteome</keyword>
<comment type="caution">
    <text evidence="1">The sequence shown here is derived from an EMBL/GenBank/DDBJ whole genome shotgun (WGS) entry which is preliminary data.</text>
</comment>
<gene>
    <name evidence="1" type="ORF">M9H77_27130</name>
</gene>
<accession>A0ACC0AEB7</accession>